<evidence type="ECO:0000256" key="1">
    <source>
        <dbReference type="ARBA" id="ARBA00022729"/>
    </source>
</evidence>
<dbReference type="PANTHER" id="PTHR35037:SF3">
    <property type="entry name" value="C-TERMINAL REGION OF AIDA-LIKE PROTEIN"/>
    <property type="match status" value="1"/>
</dbReference>
<dbReference type="Gene3D" id="2.160.20.20">
    <property type="match status" value="1"/>
</dbReference>
<feature type="signal peptide" evidence="2">
    <location>
        <begin position="1"/>
        <end position="29"/>
    </location>
</feature>
<reference evidence="4 5" key="1">
    <citation type="journal article" date="2019" name="Microorganisms">
        <title>Genome Insights into the Novel Species Microvirga brassicacearum, a Rapeseed Endophyte with Biotechnological Potential.</title>
        <authorList>
            <person name="Jimenez-Gomez A."/>
            <person name="Saati-Santamaria Z."/>
            <person name="Igual J.M."/>
            <person name="Rivas R."/>
            <person name="Mateos P.F."/>
            <person name="Garcia-Fraile P."/>
        </authorList>
    </citation>
    <scope>NUCLEOTIDE SEQUENCE [LARGE SCALE GENOMIC DNA]</scope>
    <source>
        <strain evidence="4 5">CDVBN77</strain>
    </source>
</reference>
<dbReference type="CDD" id="cd01344">
    <property type="entry name" value="PL2_Passenger_AT"/>
    <property type="match status" value="1"/>
</dbReference>
<dbReference type="InterPro" id="IPR012332">
    <property type="entry name" value="Autotransporter_pectin_lyase_C"/>
</dbReference>
<comment type="caution">
    <text evidence="4">The sequence shown here is derived from an EMBL/GenBank/DDBJ whole genome shotgun (WGS) entry which is preliminary data.</text>
</comment>
<dbReference type="NCBIfam" id="TIGR02601">
    <property type="entry name" value="autotrns_rpt"/>
    <property type="match status" value="4"/>
</dbReference>
<feature type="domain" description="Autotransporter" evidence="3">
    <location>
        <begin position="896"/>
        <end position="1173"/>
    </location>
</feature>
<accession>A0A5N3PED8</accession>
<feature type="chain" id="PRO_5024271865" evidence="2">
    <location>
        <begin position="30"/>
        <end position="1173"/>
    </location>
</feature>
<sequence>MFRARAGDNYSVVLAAMLLLGTTFTSVGAQTLSFGPTGAGGSGSWDNTTVNWFNGSTAVPWASGNTAAFGGTAGTVTVNGTVAMGGATFNTNGYGITGGTLTLSGNTPTITTNAGISATINSVITGSTLVKTGTGTLTIGNATNTYTGGTTVSQGTLVFGGNQALGSGTVTLGDANTRASNVSLLANFGNFFSAQKIANNIVVSGSGTGAVTIGSTSFNPGSNGTIFTGIMTLNRDATLLSGNTDRTTFTGKITGTGNITIAGSRVTLDNSTNDFLGNVTISAGSILQTNAANVLPRTATLTILGNGVLRFVNTGDQTIDGLNGSSNAVITFLAGGRPNLTVGAANGSGNFAGPIQNVISSFTKLGAGTQILSGANTYAGRTTISGGVLSTQLLANGGAASGIGASSSAAANLVLDGGTLRYTGTGASTDRQFTLATNGGGIDASGSGALNFTSTAAVALGSTSPRTLTLTGISSAANTLAAPLGDSGGPTSLVKAGTGRWVLSGNNSYTGSTTISAGTLTLSGAGSIASSARVIADGTFDLSGVAAASSSIKSLAGSGSATLGPKMLVITAANDTFSGGISGSGGLAITGGTQTLTGTSTYTGDTAISAGTLQVGDGGMRGSIIGNVANDGILAFNRSDTSTFGGSISGSGSIRQIGSGLTNLTGDSSGFTGVTSVESGSLSVNGSLCGDMNVLAGGRLQGTGFVCTTSNAGVVAPGNSLGTLTVNGNYTGNAGLLEIESVIGGDASPSDRLVVTGNTAGSSRLKVVNLGGVGARTVEGIKVIDVRGTSNGTFTLSGDYALQGQQVIVAGAYGYTLQQNGISTPTDGDWYLRSSLATAPAGPDSPTSPVSFGPLYQPGVPLFETYAQVLLGLNGVSTLEQRVGTRAWSPDTAPAAATAREGLWGRIEGSRQVFEPSRTTSGANYESDQLKLQMGLDSVVVENGNGKLVAGLTAQYGTVSADVTSRFGGGKIDTDGYGVGGTLTWYGHNGFYADGQAQAIRFDSDIASTLIGRTVASGNDGSGYALSGETGQRLGLGAGWSMTPQAQLAYSAVDFDGFTDFFGARVTSSDGDSLKGRLGLSADFESAGETGRSKVYGIANLYYEFLDGTAASVAGVTFANANDRLWAGIGAGGSYSWSGDKYALYGEVSVNTSLAHVGDSYSLGGTGGFRMTW</sequence>
<evidence type="ECO:0000313" key="5">
    <source>
        <dbReference type="Proteomes" id="UP000325684"/>
    </source>
</evidence>
<dbReference type="InterPro" id="IPR005546">
    <property type="entry name" value="Autotransporte_beta"/>
</dbReference>
<dbReference type="Gene3D" id="2.40.128.130">
    <property type="entry name" value="Autotransporter beta-domain"/>
    <property type="match status" value="1"/>
</dbReference>
<organism evidence="4 5">
    <name type="scientific">Microvirga brassicacearum</name>
    <dbReference type="NCBI Taxonomy" id="2580413"/>
    <lineage>
        <taxon>Bacteria</taxon>
        <taxon>Pseudomonadati</taxon>
        <taxon>Pseudomonadota</taxon>
        <taxon>Alphaproteobacteria</taxon>
        <taxon>Hyphomicrobiales</taxon>
        <taxon>Methylobacteriaceae</taxon>
        <taxon>Microvirga</taxon>
    </lineage>
</organism>
<evidence type="ECO:0000256" key="2">
    <source>
        <dbReference type="SAM" id="SignalP"/>
    </source>
</evidence>
<dbReference type="Pfam" id="PF18883">
    <property type="entry name" value="AC_1"/>
    <property type="match status" value="1"/>
</dbReference>
<dbReference type="RefSeq" id="WP_150942684.1">
    <property type="nucleotide sequence ID" value="NZ_VCMV01000007.1"/>
</dbReference>
<dbReference type="InterPro" id="IPR011050">
    <property type="entry name" value="Pectin_lyase_fold/virulence"/>
</dbReference>
<name>A0A5N3PED8_9HYPH</name>
<dbReference type="Proteomes" id="UP000325684">
    <property type="component" value="Unassembled WGS sequence"/>
</dbReference>
<protein>
    <submittedName>
        <fullName evidence="4">Autotransporter outer membrane beta-barrel domain-containing protein</fullName>
    </submittedName>
</protein>
<dbReference type="OrthoDB" id="9808046at2"/>
<dbReference type="InterPro" id="IPR043990">
    <property type="entry name" value="AC_1"/>
</dbReference>
<dbReference type="SMART" id="SM00869">
    <property type="entry name" value="Autotransporter"/>
    <property type="match status" value="1"/>
</dbReference>
<dbReference type="SUPFAM" id="SSF103515">
    <property type="entry name" value="Autotransporter"/>
    <property type="match status" value="1"/>
</dbReference>
<dbReference type="InterPro" id="IPR051551">
    <property type="entry name" value="Autotransporter_adhesion"/>
</dbReference>
<dbReference type="SUPFAM" id="SSF51126">
    <property type="entry name" value="Pectin lyase-like"/>
    <property type="match status" value="4"/>
</dbReference>
<dbReference type="EMBL" id="VCMV01000007">
    <property type="protein sequence ID" value="KAB0268127.1"/>
    <property type="molecule type" value="Genomic_DNA"/>
</dbReference>
<dbReference type="InterPro" id="IPR013425">
    <property type="entry name" value="Autotrns_rpt"/>
</dbReference>
<dbReference type="GO" id="GO:0019867">
    <property type="term" value="C:outer membrane"/>
    <property type="evidence" value="ECO:0007669"/>
    <property type="project" value="InterPro"/>
</dbReference>
<dbReference type="Pfam" id="PF12951">
    <property type="entry name" value="PATR"/>
    <property type="match status" value="5"/>
</dbReference>
<evidence type="ECO:0000313" key="4">
    <source>
        <dbReference type="EMBL" id="KAB0268127.1"/>
    </source>
</evidence>
<dbReference type="NCBIfam" id="TIGR01414">
    <property type="entry name" value="autotrans_barl"/>
    <property type="match status" value="1"/>
</dbReference>
<keyword evidence="5" id="KW-1185">Reference proteome</keyword>
<dbReference type="InterPro" id="IPR006315">
    <property type="entry name" value="OM_autotransptr_brl_dom"/>
</dbReference>
<dbReference type="PROSITE" id="PS51208">
    <property type="entry name" value="AUTOTRANSPORTER"/>
    <property type="match status" value="1"/>
</dbReference>
<keyword evidence="1 2" id="KW-0732">Signal</keyword>
<proteinExistence type="predicted"/>
<dbReference type="PANTHER" id="PTHR35037">
    <property type="entry name" value="C-TERMINAL REGION OF AIDA-LIKE PROTEIN"/>
    <property type="match status" value="1"/>
</dbReference>
<gene>
    <name evidence="4" type="ORF">FEZ63_05730</name>
</gene>
<dbReference type="Pfam" id="PF03797">
    <property type="entry name" value="Autotransporter"/>
    <property type="match status" value="1"/>
</dbReference>
<dbReference type="AlphaFoldDB" id="A0A5N3PED8"/>
<evidence type="ECO:0000259" key="3">
    <source>
        <dbReference type="PROSITE" id="PS51208"/>
    </source>
</evidence>
<dbReference type="InterPro" id="IPR036709">
    <property type="entry name" value="Autotransporte_beta_dom_sf"/>
</dbReference>